<dbReference type="EMBL" id="VOBQ01000022">
    <property type="protein sequence ID" value="TWO67844.1"/>
    <property type="molecule type" value="Genomic_DNA"/>
</dbReference>
<feature type="compositionally biased region" description="Basic and acidic residues" evidence="1">
    <location>
        <begin position="150"/>
        <end position="171"/>
    </location>
</feature>
<accession>A0A562ZI23</accession>
<dbReference type="Proteomes" id="UP000318199">
    <property type="component" value="Unassembled WGS sequence"/>
</dbReference>
<feature type="compositionally biased region" description="Low complexity" evidence="1">
    <location>
        <begin position="115"/>
        <end position="149"/>
    </location>
</feature>
<organism evidence="2 3">
    <name type="scientific">Caenimonas sedimenti</name>
    <dbReference type="NCBI Taxonomy" id="2596921"/>
    <lineage>
        <taxon>Bacteria</taxon>
        <taxon>Pseudomonadati</taxon>
        <taxon>Pseudomonadota</taxon>
        <taxon>Betaproteobacteria</taxon>
        <taxon>Burkholderiales</taxon>
        <taxon>Comamonadaceae</taxon>
        <taxon>Caenimonas</taxon>
    </lineage>
</organism>
<evidence type="ECO:0000313" key="3">
    <source>
        <dbReference type="Proteomes" id="UP000318199"/>
    </source>
</evidence>
<reference evidence="2 3" key="1">
    <citation type="submission" date="2019-07" db="EMBL/GenBank/DDBJ databases">
        <title>Caenimonas sedimenti sp. nov., isolated from activated sludge.</title>
        <authorList>
            <person name="Xu J."/>
        </authorList>
    </citation>
    <scope>NUCLEOTIDE SEQUENCE [LARGE SCALE GENOMIC DNA]</scope>
    <source>
        <strain evidence="2 3">HX-9-20</strain>
    </source>
</reference>
<gene>
    <name evidence="2" type="ORF">FN976_24750</name>
</gene>
<dbReference type="RefSeq" id="WP_145895981.1">
    <property type="nucleotide sequence ID" value="NZ_VOBQ01000022.1"/>
</dbReference>
<dbReference type="AlphaFoldDB" id="A0A562ZI23"/>
<evidence type="ECO:0000256" key="1">
    <source>
        <dbReference type="SAM" id="MobiDB-lite"/>
    </source>
</evidence>
<dbReference type="OrthoDB" id="8859368at2"/>
<sequence>MTDLRDARLRRALDEAPDASLRPLPRTREAVLEAARSQAAPRPWWRRLWAPAAGASRMQWNAAFATVLVAGLVSVLWQGQEVPDAQPERVARPAPAAAPAAQDAAPAKKESAESGAVVAERAAPAAPPIAGAVPGSGAPATVPAPSKAKAAPEAEGLRGARESRAARERQDAAAAAPPEAPPPAPAELAKQPAREEKQTTPLQDRAASGPGHLAEAPPTAPLAAPPLAAGAAARPPPAVAAAAPASPRAATAAADSRAGANLQRRAFNESAVAGAWTQLQVEGAGRTLSLSRAEAGRLAQDIEGVLRAPGGSAALAEEPEIRVRLLEGERPVGTLTIGRSQWLWAPAGAEPGAARLLEPGPALVQSLRAELERRLR</sequence>
<protein>
    <recommendedName>
        <fullName evidence="4">Meckel syndrome type 1 protein</fullName>
    </recommendedName>
</protein>
<keyword evidence="3" id="KW-1185">Reference proteome</keyword>
<name>A0A562ZI23_9BURK</name>
<feature type="compositionally biased region" description="Low complexity" evidence="1">
    <location>
        <begin position="92"/>
        <end position="105"/>
    </location>
</feature>
<proteinExistence type="predicted"/>
<evidence type="ECO:0008006" key="4">
    <source>
        <dbReference type="Google" id="ProtNLM"/>
    </source>
</evidence>
<comment type="caution">
    <text evidence="2">The sequence shown here is derived from an EMBL/GenBank/DDBJ whole genome shotgun (WGS) entry which is preliminary data.</text>
</comment>
<feature type="region of interest" description="Disordered" evidence="1">
    <location>
        <begin position="86"/>
        <end position="232"/>
    </location>
</feature>
<evidence type="ECO:0000313" key="2">
    <source>
        <dbReference type="EMBL" id="TWO67844.1"/>
    </source>
</evidence>